<sequence>MRWREAETGTYTSYTAYDREQAEFVCRILNANGQSFSALNRVLEEQAAVGPTVHQVLTEHIDLLVKPTPQTIHNYRKMVELHLVDLHALPLTSLDSRHISLWIRDMQAQGKSAKTMRNVHGLLSSAMETAVRFHYRDDNPCRAIELPSNESAGDDRVFLTTEEYRLLRDCLPDRAQPLADFLVYTGARFGEATAVTVRDLFLDDAPAPVRINKSWKRDGSSGHYVGAPKTTTSKRTVSMPSRLVDVVHPVVAGSRPGDLVFEAVRGGRLAHTLFWRNAWVPAVKDAQRLGLDKDPTIHSLRHTSASWLIALGVPLFELSRRLGHASIGGTDRVYGHLMPGAHKQAARVLDSL</sequence>
<gene>
    <name evidence="7" type="ORF">LVY72_14380</name>
</gene>
<dbReference type="Gene3D" id="1.10.150.130">
    <property type="match status" value="1"/>
</dbReference>
<dbReference type="InterPro" id="IPR011010">
    <property type="entry name" value="DNA_brk_join_enz"/>
</dbReference>
<dbReference type="InterPro" id="IPR050090">
    <property type="entry name" value="Tyrosine_recombinase_XerCD"/>
</dbReference>
<dbReference type="PROSITE" id="PS51898">
    <property type="entry name" value="TYR_RECOMBINASE"/>
    <property type="match status" value="1"/>
</dbReference>
<protein>
    <submittedName>
        <fullName evidence="7">Site-specific integrase</fullName>
    </submittedName>
</protein>
<evidence type="ECO:0000256" key="2">
    <source>
        <dbReference type="ARBA" id="ARBA00023125"/>
    </source>
</evidence>
<feature type="domain" description="Tyr recombinase" evidence="5">
    <location>
        <begin position="154"/>
        <end position="350"/>
    </location>
</feature>
<dbReference type="Gene3D" id="1.10.443.10">
    <property type="entry name" value="Intergrase catalytic core"/>
    <property type="match status" value="1"/>
</dbReference>
<dbReference type="Proteomes" id="UP001165368">
    <property type="component" value="Unassembled WGS sequence"/>
</dbReference>
<evidence type="ECO:0000256" key="3">
    <source>
        <dbReference type="ARBA" id="ARBA00023172"/>
    </source>
</evidence>
<evidence type="ECO:0000259" key="6">
    <source>
        <dbReference type="PROSITE" id="PS51900"/>
    </source>
</evidence>
<dbReference type="PANTHER" id="PTHR30349">
    <property type="entry name" value="PHAGE INTEGRASE-RELATED"/>
    <property type="match status" value="1"/>
</dbReference>
<reference evidence="7" key="1">
    <citation type="submission" date="2022-01" db="EMBL/GenBank/DDBJ databases">
        <authorList>
            <person name="Jo J.-H."/>
            <person name="Im W.-T."/>
        </authorList>
    </citation>
    <scope>NUCLEOTIDE SEQUENCE</scope>
    <source>
        <strain evidence="7">I2-34</strain>
    </source>
</reference>
<keyword evidence="2 4" id="KW-0238">DNA-binding</keyword>
<comment type="similarity">
    <text evidence="1">Belongs to the 'phage' integrase family.</text>
</comment>
<organism evidence="7 8">
    <name type="scientific">Arthrobacter hankyongi</name>
    <dbReference type="NCBI Taxonomy" id="2904801"/>
    <lineage>
        <taxon>Bacteria</taxon>
        <taxon>Bacillati</taxon>
        <taxon>Actinomycetota</taxon>
        <taxon>Actinomycetes</taxon>
        <taxon>Micrococcales</taxon>
        <taxon>Micrococcaceae</taxon>
        <taxon>Arthrobacter</taxon>
    </lineage>
</organism>
<feature type="domain" description="Core-binding (CB)" evidence="6">
    <location>
        <begin position="51"/>
        <end position="131"/>
    </location>
</feature>
<dbReference type="PROSITE" id="PS51900">
    <property type="entry name" value="CB"/>
    <property type="match status" value="1"/>
</dbReference>
<comment type="caution">
    <text evidence="7">The sequence shown here is derived from an EMBL/GenBank/DDBJ whole genome shotgun (WGS) entry which is preliminary data.</text>
</comment>
<evidence type="ECO:0000313" key="7">
    <source>
        <dbReference type="EMBL" id="MCG2623087.1"/>
    </source>
</evidence>
<evidence type="ECO:0000259" key="5">
    <source>
        <dbReference type="PROSITE" id="PS51898"/>
    </source>
</evidence>
<evidence type="ECO:0000256" key="1">
    <source>
        <dbReference type="ARBA" id="ARBA00008857"/>
    </source>
</evidence>
<dbReference type="InterPro" id="IPR013762">
    <property type="entry name" value="Integrase-like_cat_sf"/>
</dbReference>
<dbReference type="InterPro" id="IPR010998">
    <property type="entry name" value="Integrase_recombinase_N"/>
</dbReference>
<dbReference type="EMBL" id="JAKLTQ010000011">
    <property type="protein sequence ID" value="MCG2623087.1"/>
    <property type="molecule type" value="Genomic_DNA"/>
</dbReference>
<evidence type="ECO:0000313" key="8">
    <source>
        <dbReference type="Proteomes" id="UP001165368"/>
    </source>
</evidence>
<dbReference type="Pfam" id="PF00589">
    <property type="entry name" value="Phage_integrase"/>
    <property type="match status" value="1"/>
</dbReference>
<dbReference type="InterPro" id="IPR044068">
    <property type="entry name" value="CB"/>
</dbReference>
<dbReference type="RefSeq" id="WP_237822049.1">
    <property type="nucleotide sequence ID" value="NZ_JAKLTQ010000011.1"/>
</dbReference>
<dbReference type="InterPro" id="IPR002104">
    <property type="entry name" value="Integrase_catalytic"/>
</dbReference>
<dbReference type="SUPFAM" id="SSF56349">
    <property type="entry name" value="DNA breaking-rejoining enzymes"/>
    <property type="match status" value="1"/>
</dbReference>
<proteinExistence type="inferred from homology"/>
<accession>A0ABS9L8S9</accession>
<dbReference type="CDD" id="cd01189">
    <property type="entry name" value="INT_ICEBs1_C_like"/>
    <property type="match status" value="1"/>
</dbReference>
<evidence type="ECO:0000256" key="4">
    <source>
        <dbReference type="PROSITE-ProRule" id="PRU01248"/>
    </source>
</evidence>
<keyword evidence="3" id="KW-0233">DNA recombination</keyword>
<keyword evidence="8" id="KW-1185">Reference proteome</keyword>
<dbReference type="PANTHER" id="PTHR30349:SF64">
    <property type="entry name" value="PROPHAGE INTEGRASE INTD-RELATED"/>
    <property type="match status" value="1"/>
</dbReference>
<name>A0ABS9L8S9_9MICC</name>